<evidence type="ECO:0000256" key="4">
    <source>
        <dbReference type="ARBA" id="ARBA00022729"/>
    </source>
</evidence>
<dbReference type="Pfam" id="PF01357">
    <property type="entry name" value="Expansin_C"/>
    <property type="match status" value="1"/>
</dbReference>
<comment type="function">
    <text evidence="7">Causes loosening and extension of plant cell walls by disrupting non-covalent bonding between cellulose microfibrils and matrix glucans. No enzymatic activity has been found.</text>
</comment>
<evidence type="ECO:0000313" key="11">
    <source>
        <dbReference type="RefSeq" id="XP_011025290.1"/>
    </source>
</evidence>
<evidence type="ECO:0000256" key="7">
    <source>
        <dbReference type="RuleBase" id="RU365023"/>
    </source>
</evidence>
<dbReference type="Pfam" id="PF03330">
    <property type="entry name" value="DPBB_1"/>
    <property type="match status" value="1"/>
</dbReference>
<keyword evidence="10" id="KW-1185">Reference proteome</keyword>
<comment type="similarity">
    <text evidence="1 7">Belongs to the expansin family. Expansin A subfamily.</text>
</comment>
<dbReference type="AlphaFoldDB" id="A0AAJ6U8W3"/>
<dbReference type="PROSITE" id="PS50843">
    <property type="entry name" value="EXPANSIN_CBD"/>
    <property type="match status" value="1"/>
</dbReference>
<keyword evidence="6 7" id="KW-0961">Cell wall biogenesis/degradation</keyword>
<reference evidence="11" key="1">
    <citation type="submission" date="2025-08" db="UniProtKB">
        <authorList>
            <consortium name="RefSeq"/>
        </authorList>
    </citation>
    <scope>IDENTIFICATION</scope>
</reference>
<dbReference type="GO" id="GO:0005576">
    <property type="term" value="C:extracellular region"/>
    <property type="evidence" value="ECO:0007669"/>
    <property type="project" value="InterPro"/>
</dbReference>
<evidence type="ECO:0000256" key="6">
    <source>
        <dbReference type="ARBA" id="ARBA00023316"/>
    </source>
</evidence>
<gene>
    <name evidence="11" type="primary">LOC105126200</name>
</gene>
<dbReference type="RefSeq" id="XP_011025290.1">
    <property type="nucleotide sequence ID" value="XM_011026988.1"/>
</dbReference>
<organism evidence="10 11">
    <name type="scientific">Populus euphratica</name>
    <name type="common">Euphrates poplar</name>
    <dbReference type="NCBI Taxonomy" id="75702"/>
    <lineage>
        <taxon>Eukaryota</taxon>
        <taxon>Viridiplantae</taxon>
        <taxon>Streptophyta</taxon>
        <taxon>Embryophyta</taxon>
        <taxon>Tracheophyta</taxon>
        <taxon>Spermatophyta</taxon>
        <taxon>Magnoliopsida</taxon>
        <taxon>eudicotyledons</taxon>
        <taxon>Gunneridae</taxon>
        <taxon>Pentapetalae</taxon>
        <taxon>rosids</taxon>
        <taxon>fabids</taxon>
        <taxon>Malpighiales</taxon>
        <taxon>Salicaceae</taxon>
        <taxon>Saliceae</taxon>
        <taxon>Populus</taxon>
    </lineage>
</organism>
<dbReference type="InterPro" id="IPR007118">
    <property type="entry name" value="Expan_Lol_pI"/>
</dbReference>
<dbReference type="PRINTS" id="PR01226">
    <property type="entry name" value="EXPANSIN"/>
</dbReference>
<dbReference type="SMART" id="SM00837">
    <property type="entry name" value="DPBB_1"/>
    <property type="match status" value="1"/>
</dbReference>
<keyword evidence="3 7" id="KW-0964">Secreted</keyword>
<keyword evidence="4 7" id="KW-0732">Signal</keyword>
<dbReference type="PRINTS" id="PR01225">
    <property type="entry name" value="EXPANSNFAMLY"/>
</dbReference>
<evidence type="ECO:0000256" key="3">
    <source>
        <dbReference type="ARBA" id="ARBA00022525"/>
    </source>
</evidence>
<protein>
    <recommendedName>
        <fullName evidence="7">Expansin</fullName>
    </recommendedName>
</protein>
<evidence type="ECO:0000259" key="8">
    <source>
        <dbReference type="PROSITE" id="PS50842"/>
    </source>
</evidence>
<dbReference type="GO" id="GO:0009653">
    <property type="term" value="P:anatomical structure morphogenesis"/>
    <property type="evidence" value="ECO:0007669"/>
    <property type="project" value="UniProtKB-ARBA"/>
</dbReference>
<keyword evidence="2 7" id="KW-0134">Cell wall</keyword>
<dbReference type="InterPro" id="IPR007112">
    <property type="entry name" value="Expansin/allergen_DPBB_dom"/>
</dbReference>
<dbReference type="GO" id="GO:0016020">
    <property type="term" value="C:membrane"/>
    <property type="evidence" value="ECO:0007669"/>
    <property type="project" value="UniProtKB-SubCell"/>
</dbReference>
<dbReference type="GO" id="GO:0009664">
    <property type="term" value="P:plant-type cell wall organization"/>
    <property type="evidence" value="ECO:0007669"/>
    <property type="project" value="InterPro"/>
</dbReference>
<keyword evidence="5" id="KW-0472">Membrane</keyword>
<sequence>MAYLSIFSCAIFLFIGLFCKQPQVRASATWQRAHATFYVGSDGSSAMNGACGYGNLYTDGYGINTAALSTALFNDGESCGGRCYQIVCDAASDAQWCLKAKSITITATNYCPPNYRPASDNGGWCNPPRPHFDLSRPVFQAIAESRAGIVPFLYRKVTCKRRGGFRFTLNGGSYFELVLISSVGGAGEISKAWTMWSKSNKWEAMTRNCGANWQSLSYLNS</sequence>
<feature type="domain" description="Expansin-like EG45" evidence="8">
    <location>
        <begin position="48"/>
        <end position="164"/>
    </location>
</feature>
<dbReference type="InterPro" id="IPR036749">
    <property type="entry name" value="Expansin_CBD_sf"/>
</dbReference>
<evidence type="ECO:0000256" key="1">
    <source>
        <dbReference type="ARBA" id="ARBA00005392"/>
    </source>
</evidence>
<dbReference type="PROSITE" id="PS50842">
    <property type="entry name" value="EXPANSIN_EG45"/>
    <property type="match status" value="1"/>
</dbReference>
<dbReference type="InterPro" id="IPR007117">
    <property type="entry name" value="Expansin_CBD"/>
</dbReference>
<proteinExistence type="inferred from homology"/>
<feature type="signal peptide" evidence="7">
    <location>
        <begin position="1"/>
        <end position="26"/>
    </location>
</feature>
<dbReference type="GeneID" id="105126200"/>
<dbReference type="Gene3D" id="2.60.40.760">
    <property type="entry name" value="Expansin, cellulose-binding-like domain"/>
    <property type="match status" value="1"/>
</dbReference>
<dbReference type="InterPro" id="IPR002963">
    <property type="entry name" value="Expansin"/>
</dbReference>
<dbReference type="SUPFAM" id="SSF50685">
    <property type="entry name" value="Barwin-like endoglucanases"/>
    <property type="match status" value="1"/>
</dbReference>
<dbReference type="Gene3D" id="2.40.40.10">
    <property type="entry name" value="RlpA-like domain"/>
    <property type="match status" value="1"/>
</dbReference>
<dbReference type="KEGG" id="peu:105126200"/>
<evidence type="ECO:0000256" key="5">
    <source>
        <dbReference type="ARBA" id="ARBA00023136"/>
    </source>
</evidence>
<evidence type="ECO:0000313" key="10">
    <source>
        <dbReference type="Proteomes" id="UP000694918"/>
    </source>
</evidence>
<dbReference type="InterPro" id="IPR036908">
    <property type="entry name" value="RlpA-like_sf"/>
</dbReference>
<feature type="chain" id="PRO_5042314153" description="Expansin" evidence="7">
    <location>
        <begin position="27"/>
        <end position="221"/>
    </location>
</feature>
<accession>A0AAJ6U8W3</accession>
<dbReference type="Proteomes" id="UP000694918">
    <property type="component" value="Unplaced"/>
</dbReference>
<dbReference type="CDD" id="cd22274">
    <property type="entry name" value="DPBB_EXPA_N"/>
    <property type="match status" value="1"/>
</dbReference>
<comment type="subcellular location">
    <subcellularLocation>
        <location evidence="7">Secreted</location>
        <location evidence="7">Cell wall</location>
    </subcellularLocation>
    <subcellularLocation>
        <location evidence="7">Membrane</location>
        <topology evidence="7">Peripheral membrane protein</topology>
    </subcellularLocation>
</comment>
<evidence type="ECO:0000256" key="2">
    <source>
        <dbReference type="ARBA" id="ARBA00022512"/>
    </source>
</evidence>
<name>A0AAJ6U8W3_POPEU</name>
<dbReference type="PANTHER" id="PTHR31867">
    <property type="entry name" value="EXPANSIN-A15"/>
    <property type="match status" value="1"/>
</dbReference>
<evidence type="ECO:0000259" key="9">
    <source>
        <dbReference type="PROSITE" id="PS50843"/>
    </source>
</evidence>
<dbReference type="InterPro" id="IPR009009">
    <property type="entry name" value="RlpA-like_DPBB"/>
</dbReference>
<feature type="domain" description="Expansin-like CBD" evidence="9">
    <location>
        <begin position="174"/>
        <end position="221"/>
    </location>
</feature>